<dbReference type="RefSeq" id="WP_073068062.1">
    <property type="nucleotide sequence ID" value="NZ_FQUS01000029.1"/>
</dbReference>
<accession>A0A1M5K2U3</accession>
<evidence type="ECO:0000313" key="5">
    <source>
        <dbReference type="EMBL" id="SHG47118.1"/>
    </source>
</evidence>
<dbReference type="PANTHER" id="PTHR43547">
    <property type="entry name" value="TWO-COMPONENT HISTIDINE KINASE"/>
    <property type="match status" value="1"/>
</dbReference>
<dbReference type="EMBL" id="FQUS01000029">
    <property type="protein sequence ID" value="SHG47118.1"/>
    <property type="molecule type" value="Genomic_DNA"/>
</dbReference>
<keyword evidence="5" id="KW-0418">Kinase</keyword>
<dbReference type="Proteomes" id="UP000184041">
    <property type="component" value="Unassembled WGS sequence"/>
</dbReference>
<feature type="domain" description="Histidine kinase" evidence="4">
    <location>
        <begin position="235"/>
        <end position="408"/>
    </location>
</feature>
<gene>
    <name evidence="5" type="ORF">SAMN05443144_12929</name>
</gene>
<dbReference type="SUPFAM" id="SSF55874">
    <property type="entry name" value="ATPase domain of HSP90 chaperone/DNA topoisomerase II/histidine kinase"/>
    <property type="match status" value="1"/>
</dbReference>
<dbReference type="STRING" id="1194090.SAMN05443144_12929"/>
<proteinExistence type="predicted"/>
<evidence type="ECO:0000256" key="1">
    <source>
        <dbReference type="ARBA" id="ARBA00000085"/>
    </source>
</evidence>
<dbReference type="EC" id="2.7.13.3" evidence="2"/>
<dbReference type="OrthoDB" id="1043958at2"/>
<evidence type="ECO:0000256" key="2">
    <source>
        <dbReference type="ARBA" id="ARBA00012438"/>
    </source>
</evidence>
<keyword evidence="6" id="KW-1185">Reference proteome</keyword>
<dbReference type="Pfam" id="PF13188">
    <property type="entry name" value="PAS_8"/>
    <property type="match status" value="1"/>
</dbReference>
<reference evidence="5 6" key="1">
    <citation type="submission" date="2016-11" db="EMBL/GenBank/DDBJ databases">
        <authorList>
            <person name="Jaros S."/>
            <person name="Januszkiewicz K."/>
            <person name="Wedrychowicz H."/>
        </authorList>
    </citation>
    <scope>NUCLEOTIDE SEQUENCE [LARGE SCALE GENOMIC DNA]</scope>
    <source>
        <strain evidence="5 6">DSM 21986</strain>
    </source>
</reference>
<dbReference type="GO" id="GO:0000155">
    <property type="term" value="F:phosphorelay sensor kinase activity"/>
    <property type="evidence" value="ECO:0007669"/>
    <property type="project" value="TreeGrafter"/>
</dbReference>
<dbReference type="Pfam" id="PF02518">
    <property type="entry name" value="HATPase_c"/>
    <property type="match status" value="1"/>
</dbReference>
<dbReference type="InterPro" id="IPR004358">
    <property type="entry name" value="Sig_transdc_His_kin-like_C"/>
</dbReference>
<dbReference type="InterPro" id="IPR003594">
    <property type="entry name" value="HATPase_dom"/>
</dbReference>
<dbReference type="CDD" id="cd00075">
    <property type="entry name" value="HATPase"/>
    <property type="match status" value="1"/>
</dbReference>
<organism evidence="5 6">
    <name type="scientific">Fodinibius roseus</name>
    <dbReference type="NCBI Taxonomy" id="1194090"/>
    <lineage>
        <taxon>Bacteria</taxon>
        <taxon>Pseudomonadati</taxon>
        <taxon>Balneolota</taxon>
        <taxon>Balneolia</taxon>
        <taxon>Balneolales</taxon>
        <taxon>Balneolaceae</taxon>
        <taxon>Fodinibius</taxon>
    </lineage>
</organism>
<dbReference type="Gene3D" id="3.30.450.20">
    <property type="entry name" value="PAS domain"/>
    <property type="match status" value="1"/>
</dbReference>
<evidence type="ECO:0000256" key="3">
    <source>
        <dbReference type="ARBA" id="ARBA00022553"/>
    </source>
</evidence>
<keyword evidence="5" id="KW-0808">Transferase</keyword>
<evidence type="ECO:0000259" key="4">
    <source>
        <dbReference type="PROSITE" id="PS50109"/>
    </source>
</evidence>
<dbReference type="InterPro" id="IPR005467">
    <property type="entry name" value="His_kinase_dom"/>
</dbReference>
<dbReference type="InterPro" id="IPR036890">
    <property type="entry name" value="HATPase_C_sf"/>
</dbReference>
<protein>
    <recommendedName>
        <fullName evidence="2">histidine kinase</fullName>
        <ecNumber evidence="2">2.7.13.3</ecNumber>
    </recommendedName>
</protein>
<keyword evidence="3" id="KW-0597">Phosphoprotein</keyword>
<sequence length="408" mass="45986">MEQEIRQQLEKYKGMIEQAPIGLVEVDRDGTLIEINLAGEEMLEPIMDMGAFDGDNIFPVLDYMAPEMSDKIKSFPEQNGLVFIHELHRFILPENDEELEKYFDFSCNKLSDDCLIISIEDMTEKLQKEQRMREIELDQAIMQGKFEIASNVLHDIGNAVVGFGSHLTRVKRLLRQDELNTLEKLADFFRDRQSAVAEALGKEKAEALAEMLRGIIQSRKKHLNELDSSISQQIRIISHIQEVLDIQRQYIRGVDIQERQKVVLPNIITDCVSMLSASLEKRGITPAIDIDSQLPSLKGDRTKLMQVMLNILKNAIEANDVESETNEISISIKSPTPNLLQIQITDNGTGFDPSLAEKLFERGFTTKNSGTGLGLYNCRMIVENHGGTIDIHSDGPGKGATVQIDFNL</sequence>
<comment type="catalytic activity">
    <reaction evidence="1">
        <text>ATP + protein L-histidine = ADP + protein N-phospho-L-histidine.</text>
        <dbReference type="EC" id="2.7.13.3"/>
    </reaction>
</comment>
<dbReference type="PANTHER" id="PTHR43547:SF2">
    <property type="entry name" value="HYBRID SIGNAL TRANSDUCTION HISTIDINE KINASE C"/>
    <property type="match status" value="1"/>
</dbReference>
<dbReference type="PROSITE" id="PS50109">
    <property type="entry name" value="HIS_KIN"/>
    <property type="match status" value="1"/>
</dbReference>
<dbReference type="Gene3D" id="3.30.565.10">
    <property type="entry name" value="Histidine kinase-like ATPase, C-terminal domain"/>
    <property type="match status" value="1"/>
</dbReference>
<dbReference type="AlphaFoldDB" id="A0A1M5K2U3"/>
<dbReference type="InterPro" id="IPR000014">
    <property type="entry name" value="PAS"/>
</dbReference>
<dbReference type="SMART" id="SM00387">
    <property type="entry name" value="HATPase_c"/>
    <property type="match status" value="1"/>
</dbReference>
<evidence type="ECO:0000313" key="6">
    <source>
        <dbReference type="Proteomes" id="UP000184041"/>
    </source>
</evidence>
<dbReference type="PRINTS" id="PR00344">
    <property type="entry name" value="BCTRLSENSOR"/>
</dbReference>
<dbReference type="InterPro" id="IPR035965">
    <property type="entry name" value="PAS-like_dom_sf"/>
</dbReference>
<name>A0A1M5K2U3_9BACT</name>
<dbReference type="SUPFAM" id="SSF55785">
    <property type="entry name" value="PYP-like sensor domain (PAS domain)"/>
    <property type="match status" value="1"/>
</dbReference>